<evidence type="ECO:0000313" key="2">
    <source>
        <dbReference type="Proteomes" id="UP000762676"/>
    </source>
</evidence>
<comment type="caution">
    <text evidence="1">The sequence shown here is derived from an EMBL/GenBank/DDBJ whole genome shotgun (WGS) entry which is preliminary data.</text>
</comment>
<dbReference type="EMBL" id="BMAT01001920">
    <property type="protein sequence ID" value="GFR95599.1"/>
    <property type="molecule type" value="Genomic_DNA"/>
</dbReference>
<dbReference type="AlphaFoldDB" id="A0AAV4HD17"/>
<sequence>MVKLAVHLENGQRVYFNEENVITVVAAAPSPVTTLTAIFGLCLASGCGAKHLLCTDVSGYYTLDQHKKSWVRRKRGTRITPNGEEMFETPAIGRVYAVSPKQGDFFHGAPSDIC</sequence>
<organism evidence="1 2">
    <name type="scientific">Elysia marginata</name>
    <dbReference type="NCBI Taxonomy" id="1093978"/>
    <lineage>
        <taxon>Eukaryota</taxon>
        <taxon>Metazoa</taxon>
        <taxon>Spiralia</taxon>
        <taxon>Lophotrochozoa</taxon>
        <taxon>Mollusca</taxon>
        <taxon>Gastropoda</taxon>
        <taxon>Heterobranchia</taxon>
        <taxon>Euthyneura</taxon>
        <taxon>Panpulmonata</taxon>
        <taxon>Sacoglossa</taxon>
        <taxon>Placobranchoidea</taxon>
        <taxon>Plakobranchidae</taxon>
        <taxon>Elysia</taxon>
    </lineage>
</organism>
<proteinExistence type="predicted"/>
<accession>A0AAV4HD17</accession>
<name>A0AAV4HD17_9GAST</name>
<gene>
    <name evidence="1" type="ORF">ElyMa_000948500</name>
</gene>
<dbReference type="Proteomes" id="UP000762676">
    <property type="component" value="Unassembled WGS sequence"/>
</dbReference>
<keyword evidence="2" id="KW-1185">Reference proteome</keyword>
<evidence type="ECO:0000313" key="1">
    <source>
        <dbReference type="EMBL" id="GFR95599.1"/>
    </source>
</evidence>
<protein>
    <submittedName>
        <fullName evidence="1">Uncharacterized protein</fullName>
    </submittedName>
</protein>
<reference evidence="1 2" key="1">
    <citation type="journal article" date="2021" name="Elife">
        <title>Chloroplast acquisition without the gene transfer in kleptoplastic sea slugs, Plakobranchus ocellatus.</title>
        <authorList>
            <person name="Maeda T."/>
            <person name="Takahashi S."/>
            <person name="Yoshida T."/>
            <person name="Shimamura S."/>
            <person name="Takaki Y."/>
            <person name="Nagai Y."/>
            <person name="Toyoda A."/>
            <person name="Suzuki Y."/>
            <person name="Arimoto A."/>
            <person name="Ishii H."/>
            <person name="Satoh N."/>
            <person name="Nishiyama T."/>
            <person name="Hasebe M."/>
            <person name="Maruyama T."/>
            <person name="Minagawa J."/>
            <person name="Obokata J."/>
            <person name="Shigenobu S."/>
        </authorList>
    </citation>
    <scope>NUCLEOTIDE SEQUENCE [LARGE SCALE GENOMIC DNA]</scope>
</reference>